<evidence type="ECO:0000313" key="2">
    <source>
        <dbReference type="Proteomes" id="UP000000552"/>
    </source>
</evidence>
<protein>
    <submittedName>
        <fullName evidence="1">Msr6922 protein</fullName>
    </submittedName>
</protein>
<sequence>MKAKRHAFCATQRRGLCRRHGTPIKKEGQRGFPVLPFLTDRIPIRPVPRYSFRPQEMMCFLIK</sequence>
<proteinExistence type="predicted"/>
<organism evidence="1 2">
    <name type="scientific">Mesorhizobium japonicum (strain LMG 29417 / CECT 9101 / MAFF 303099)</name>
    <name type="common">Mesorhizobium loti (strain MAFF 303099)</name>
    <dbReference type="NCBI Taxonomy" id="266835"/>
    <lineage>
        <taxon>Bacteria</taxon>
        <taxon>Pseudomonadati</taxon>
        <taxon>Pseudomonadota</taxon>
        <taxon>Alphaproteobacteria</taxon>
        <taxon>Hyphomicrobiales</taxon>
        <taxon>Phyllobacteriaceae</taxon>
        <taxon>Mesorhizobium</taxon>
    </lineage>
</organism>
<dbReference type="Proteomes" id="UP000000552">
    <property type="component" value="Chromosome"/>
</dbReference>
<dbReference type="AlphaFoldDB" id="Q987T5"/>
<gene>
    <name evidence="1" type="ordered locus">msr6922</name>
</gene>
<name>Q987T5_RHILO</name>
<reference evidence="1 2" key="1">
    <citation type="journal article" date="2000" name="DNA Res.">
        <title>Complete genome structure of the nitrogen-fixing symbiotic bacterium Mesorhizobium loti.</title>
        <authorList>
            <person name="Kaneko T."/>
            <person name="Nakamura Y."/>
            <person name="Sato S."/>
            <person name="Asamizu E."/>
            <person name="Kato T."/>
            <person name="Sasamoto S."/>
            <person name="Watanabe A."/>
            <person name="Idesawa K."/>
            <person name="Ishikawa A."/>
            <person name="Kawashima K."/>
            <person name="Kimura T."/>
            <person name="Kishida Y."/>
            <person name="Kiyokawa C."/>
            <person name="Kohara M."/>
            <person name="Matsumoto M."/>
            <person name="Matsuno A."/>
            <person name="Mochizuki Y."/>
            <person name="Nakayama S."/>
            <person name="Nakazaki N."/>
            <person name="Shimpo S."/>
            <person name="Sugimoto M."/>
            <person name="Takeuchi C."/>
            <person name="Yamada M."/>
            <person name="Tabata S."/>
        </authorList>
    </citation>
    <scope>NUCLEOTIDE SEQUENCE [LARGE SCALE GENOMIC DNA]</scope>
    <source>
        <strain evidence="2">LMG 29417 / CECT 9101 / MAFF 303099</strain>
    </source>
</reference>
<dbReference type="EMBL" id="BA000012">
    <property type="protein sequence ID" value="BAB53115.1"/>
    <property type="molecule type" value="Genomic_DNA"/>
</dbReference>
<dbReference type="RefSeq" id="WP_010914425.1">
    <property type="nucleotide sequence ID" value="NC_002678.2"/>
</dbReference>
<accession>Q987T5</accession>
<evidence type="ECO:0000313" key="1">
    <source>
        <dbReference type="EMBL" id="BAB53115.1"/>
    </source>
</evidence>
<dbReference type="KEGG" id="mlo:msr6922"/>
<dbReference type="HOGENOM" id="CLU_2882860_0_0_5"/>